<comment type="caution">
    <text evidence="2">The sequence shown here is derived from an EMBL/GenBank/DDBJ whole genome shotgun (WGS) entry which is preliminary data.</text>
</comment>
<evidence type="ECO:0000313" key="3">
    <source>
        <dbReference type="Proteomes" id="UP000553059"/>
    </source>
</evidence>
<proteinExistence type="predicted"/>
<protein>
    <submittedName>
        <fullName evidence="2">Uncharacterized protein</fullName>
    </submittedName>
</protein>
<keyword evidence="1" id="KW-0472">Membrane</keyword>
<sequence>MANENLDLILIYEERTGDFLFLLGTILAFISNYQGEESLLTEKGLKAKTKEVDSALSITAASWLFFLASILFTHVAIIRLEELKSTSNEETSPVLTRGTKLVVVGNSLKTAGFGIAAIAYQLKLSYYKYKL</sequence>
<dbReference type="Proteomes" id="UP000553059">
    <property type="component" value="Unassembled WGS sequence"/>
</dbReference>
<dbReference type="AlphaFoldDB" id="A0A7C7D5R7"/>
<reference evidence="2 3" key="1">
    <citation type="journal article" date="2020" name="Biotechnol. Biofuels">
        <title>New insights from the biogas microbiome by comprehensive genome-resolved metagenomics of nearly 1600 species originating from multiple anaerobic digesters.</title>
        <authorList>
            <person name="Campanaro S."/>
            <person name="Treu L."/>
            <person name="Rodriguez-R L.M."/>
            <person name="Kovalovszki A."/>
            <person name="Ziels R.M."/>
            <person name="Maus I."/>
            <person name="Zhu X."/>
            <person name="Kougias P.G."/>
            <person name="Basile A."/>
            <person name="Luo G."/>
            <person name="Schluter A."/>
            <person name="Konstantinidis K.T."/>
            <person name="Angelidaki I."/>
        </authorList>
    </citation>
    <scope>NUCLEOTIDE SEQUENCE [LARGE SCALE GENOMIC DNA]</scope>
    <source>
        <strain evidence="2">AS05jafATM_4</strain>
    </source>
</reference>
<gene>
    <name evidence="2" type="ORF">GX523_09270</name>
</gene>
<evidence type="ECO:0000313" key="2">
    <source>
        <dbReference type="EMBL" id="HHY26912.1"/>
    </source>
</evidence>
<dbReference type="EMBL" id="DUTF01000213">
    <property type="protein sequence ID" value="HHY26912.1"/>
    <property type="molecule type" value="Genomic_DNA"/>
</dbReference>
<name>A0A7C7D5R7_9FIRM</name>
<feature type="transmembrane region" description="Helical" evidence="1">
    <location>
        <begin position="55"/>
        <end position="80"/>
    </location>
</feature>
<evidence type="ECO:0000256" key="1">
    <source>
        <dbReference type="SAM" id="Phobius"/>
    </source>
</evidence>
<feature type="transmembrane region" description="Helical" evidence="1">
    <location>
        <begin position="19"/>
        <end position="35"/>
    </location>
</feature>
<keyword evidence="1" id="KW-1133">Transmembrane helix</keyword>
<keyword evidence="1" id="KW-0812">Transmembrane</keyword>
<organism evidence="2 3">
    <name type="scientific">Desulfitobacterium dehalogenans</name>
    <dbReference type="NCBI Taxonomy" id="36854"/>
    <lineage>
        <taxon>Bacteria</taxon>
        <taxon>Bacillati</taxon>
        <taxon>Bacillota</taxon>
        <taxon>Clostridia</taxon>
        <taxon>Eubacteriales</taxon>
        <taxon>Desulfitobacteriaceae</taxon>
        <taxon>Desulfitobacterium</taxon>
    </lineage>
</organism>
<accession>A0A7C7D5R7</accession>